<dbReference type="Pfam" id="PF12889">
    <property type="entry name" value="DUF3829"/>
    <property type="match status" value="1"/>
</dbReference>
<accession>A0A510J7L8</accession>
<proteinExistence type="predicted"/>
<dbReference type="PROSITE" id="PS51257">
    <property type="entry name" value="PROKAR_LIPOPROTEIN"/>
    <property type="match status" value="1"/>
</dbReference>
<evidence type="ECO:0008006" key="4">
    <source>
        <dbReference type="Google" id="ProtNLM"/>
    </source>
</evidence>
<gene>
    <name evidence="2" type="ORF">JCM16774_0187</name>
</gene>
<dbReference type="OrthoDB" id="82183at2"/>
<dbReference type="AlphaFoldDB" id="A0A510J7L8"/>
<evidence type="ECO:0000256" key="1">
    <source>
        <dbReference type="SAM" id="Coils"/>
    </source>
</evidence>
<feature type="coiled-coil region" evidence="1">
    <location>
        <begin position="306"/>
        <end position="362"/>
    </location>
</feature>
<name>A0A510J7L8_9FUSO</name>
<protein>
    <recommendedName>
        <fullName evidence="4">Lipoprotein</fullName>
    </recommendedName>
</protein>
<dbReference type="STRING" id="714315.GCA_000516535_00202"/>
<organism evidence="2 3">
    <name type="scientific">Pseudoleptotrichia goodfellowii</name>
    <dbReference type="NCBI Taxonomy" id="157692"/>
    <lineage>
        <taxon>Bacteria</taxon>
        <taxon>Fusobacteriati</taxon>
        <taxon>Fusobacteriota</taxon>
        <taxon>Fusobacteriia</taxon>
        <taxon>Fusobacteriales</taxon>
        <taxon>Leptotrichiaceae</taxon>
        <taxon>Pseudoleptotrichia</taxon>
    </lineage>
</organism>
<dbReference type="KEGG" id="lgo:JCM16774_0187"/>
<dbReference type="RefSeq" id="WP_026736898.1">
    <property type="nucleotide sequence ID" value="NZ_AP019822.1"/>
</dbReference>
<dbReference type="InterPro" id="IPR024291">
    <property type="entry name" value="DUF3829"/>
</dbReference>
<dbReference type="EMBL" id="AP019822">
    <property type="protein sequence ID" value="BBM35280.1"/>
    <property type="molecule type" value="Genomic_DNA"/>
</dbReference>
<keyword evidence="1" id="KW-0175">Coiled coil</keyword>
<evidence type="ECO:0000313" key="3">
    <source>
        <dbReference type="Proteomes" id="UP000321606"/>
    </source>
</evidence>
<reference evidence="2 3" key="1">
    <citation type="submission" date="2019-07" db="EMBL/GenBank/DDBJ databases">
        <title>Complete Genome Sequence of Leptotrichia goodfellowii Strain JCM 16774.</title>
        <authorList>
            <person name="Watanabe S."/>
            <person name="Cui L."/>
        </authorList>
    </citation>
    <scope>NUCLEOTIDE SEQUENCE [LARGE SCALE GENOMIC DNA]</scope>
    <source>
        <strain evidence="2 3">JCM16774</strain>
    </source>
</reference>
<sequence>MILKNRKYLFLLVILLLVFGCGSKKSSEKNSKKNNAVKAKSYDEIPEIDFSNKDIDTATLQNIIIGKMENPELSKSYRNLDISYRLTFFPDSFHNDYEGTFLDNQNNFIIPNEEKINTFSKEIEGIGYEELIVKMNKVKEWQKKEVKYKNEELDKAAEKFLSSLEEKIRNIEEIKQYYKNGKYKEDNFEKGKNLSEQYLSNRKKVEGSFKKFSNQRNRVKYITMKNTIGVLKDIEGKEVESDIIKLKLLFEMLNEKLFGTKLYLDTSKPFIIEEKDEVQYVNELKSIQKTIKNLLSDMKKTDVSKLEKENINSENYKKSVKEIEKISRETGKIIDNIEKRKNENLNEMISDYSKEINSVLEKLNSNLAN</sequence>
<evidence type="ECO:0000313" key="2">
    <source>
        <dbReference type="EMBL" id="BBM35280.1"/>
    </source>
</evidence>
<dbReference type="Proteomes" id="UP000321606">
    <property type="component" value="Chromosome"/>
</dbReference>